<evidence type="ECO:0000256" key="5">
    <source>
        <dbReference type="SAM" id="SignalP"/>
    </source>
</evidence>
<dbReference type="Pfam" id="PF04577">
    <property type="entry name" value="Glyco_transf_61"/>
    <property type="match status" value="1"/>
</dbReference>
<keyword evidence="2" id="KW-0808">Transferase</keyword>
<evidence type="ECO:0000256" key="3">
    <source>
        <dbReference type="ARBA" id="ARBA00023180"/>
    </source>
</evidence>
<name>K3X9J2_GLOUD</name>
<feature type="compositionally biased region" description="Basic and acidic residues" evidence="4">
    <location>
        <begin position="57"/>
        <end position="67"/>
    </location>
</feature>
<dbReference type="eggNOG" id="KOG4698">
    <property type="taxonomic scope" value="Eukaryota"/>
</dbReference>
<dbReference type="AlphaFoldDB" id="K3X9J2"/>
<dbReference type="HOGENOM" id="CLU_033391_0_0_1"/>
<dbReference type="InParanoid" id="K3X9J2"/>
<feature type="chain" id="PRO_5003868717" description="Glycosyltransferase 61 catalytic domain-containing protein" evidence="5">
    <location>
        <begin position="22"/>
        <end position="549"/>
    </location>
</feature>
<organism evidence="7 8">
    <name type="scientific">Globisporangium ultimum (strain ATCC 200006 / CBS 805.95 / DAOM BR144)</name>
    <name type="common">Pythium ultimum</name>
    <dbReference type="NCBI Taxonomy" id="431595"/>
    <lineage>
        <taxon>Eukaryota</taxon>
        <taxon>Sar</taxon>
        <taxon>Stramenopiles</taxon>
        <taxon>Oomycota</taxon>
        <taxon>Peronosporomycetes</taxon>
        <taxon>Pythiales</taxon>
        <taxon>Pythiaceae</taxon>
        <taxon>Globisporangium</taxon>
    </lineage>
</organism>
<dbReference type="EnsemblProtists" id="PYU1_T013891">
    <property type="protein sequence ID" value="PYU1_T013891"/>
    <property type="gene ID" value="PYU1_G013862"/>
</dbReference>
<reference evidence="8" key="2">
    <citation type="submission" date="2010-04" db="EMBL/GenBank/DDBJ databases">
        <authorList>
            <person name="Buell R."/>
            <person name="Hamilton J."/>
            <person name="Hostetler J."/>
        </authorList>
    </citation>
    <scope>NUCLEOTIDE SEQUENCE [LARGE SCALE GENOMIC DNA]</scope>
    <source>
        <strain evidence="8">DAOM:BR144</strain>
    </source>
</reference>
<dbReference type="GO" id="GO:0016757">
    <property type="term" value="F:glycosyltransferase activity"/>
    <property type="evidence" value="ECO:0007669"/>
    <property type="project" value="UniProtKB-KW"/>
</dbReference>
<evidence type="ECO:0000256" key="4">
    <source>
        <dbReference type="SAM" id="MobiDB-lite"/>
    </source>
</evidence>
<dbReference type="EMBL" id="GL376595">
    <property type="status" value="NOT_ANNOTATED_CDS"/>
    <property type="molecule type" value="Genomic_DNA"/>
</dbReference>
<evidence type="ECO:0000313" key="7">
    <source>
        <dbReference type="EnsemblProtists" id="PYU1_T013891"/>
    </source>
</evidence>
<evidence type="ECO:0000259" key="6">
    <source>
        <dbReference type="Pfam" id="PF04577"/>
    </source>
</evidence>
<dbReference type="PANTHER" id="PTHR20961:SF124">
    <property type="entry name" value="GLYCOSYLTRANSFERASE"/>
    <property type="match status" value="1"/>
</dbReference>
<keyword evidence="8" id="KW-1185">Reference proteome</keyword>
<evidence type="ECO:0000256" key="2">
    <source>
        <dbReference type="ARBA" id="ARBA00022679"/>
    </source>
</evidence>
<dbReference type="PANTHER" id="PTHR20961">
    <property type="entry name" value="GLYCOSYLTRANSFERASE"/>
    <property type="match status" value="1"/>
</dbReference>
<reference evidence="7" key="3">
    <citation type="submission" date="2015-02" db="UniProtKB">
        <authorList>
            <consortium name="EnsemblProtists"/>
        </authorList>
    </citation>
    <scope>IDENTIFICATION</scope>
    <source>
        <strain evidence="7">DAOM BR144</strain>
    </source>
</reference>
<keyword evidence="5" id="KW-0732">Signal</keyword>
<keyword evidence="3" id="KW-0325">Glycoprotein</keyword>
<dbReference type="InterPro" id="IPR049625">
    <property type="entry name" value="Glyco_transf_61_cat"/>
</dbReference>
<protein>
    <recommendedName>
        <fullName evidence="6">Glycosyltransferase 61 catalytic domain-containing protein</fullName>
    </recommendedName>
</protein>
<feature type="signal peptide" evidence="5">
    <location>
        <begin position="1"/>
        <end position="21"/>
    </location>
</feature>
<reference evidence="8" key="1">
    <citation type="journal article" date="2010" name="Genome Biol.">
        <title>Genome sequence of the necrotrophic plant pathogen Pythium ultimum reveals original pathogenicity mechanisms and effector repertoire.</title>
        <authorList>
            <person name="Levesque C.A."/>
            <person name="Brouwer H."/>
            <person name="Cano L."/>
            <person name="Hamilton J.P."/>
            <person name="Holt C."/>
            <person name="Huitema E."/>
            <person name="Raffaele S."/>
            <person name="Robideau G.P."/>
            <person name="Thines M."/>
            <person name="Win J."/>
            <person name="Zerillo M.M."/>
            <person name="Beakes G.W."/>
            <person name="Boore J.L."/>
            <person name="Busam D."/>
            <person name="Dumas B."/>
            <person name="Ferriera S."/>
            <person name="Fuerstenberg S.I."/>
            <person name="Gachon C.M."/>
            <person name="Gaulin E."/>
            <person name="Govers F."/>
            <person name="Grenville-Briggs L."/>
            <person name="Horner N."/>
            <person name="Hostetler J."/>
            <person name="Jiang R.H."/>
            <person name="Johnson J."/>
            <person name="Krajaejun T."/>
            <person name="Lin H."/>
            <person name="Meijer H.J."/>
            <person name="Moore B."/>
            <person name="Morris P."/>
            <person name="Phuntmart V."/>
            <person name="Puiu D."/>
            <person name="Shetty J."/>
            <person name="Stajich J.E."/>
            <person name="Tripathy S."/>
            <person name="Wawra S."/>
            <person name="van West P."/>
            <person name="Whitty B.R."/>
            <person name="Coutinho P.M."/>
            <person name="Henrissat B."/>
            <person name="Martin F."/>
            <person name="Thomas P.D."/>
            <person name="Tyler B.M."/>
            <person name="De Vries R.P."/>
            <person name="Kamoun S."/>
            <person name="Yandell M."/>
            <person name="Tisserat N."/>
            <person name="Buell C.R."/>
        </authorList>
    </citation>
    <scope>NUCLEOTIDE SEQUENCE</scope>
    <source>
        <strain evidence="8">DAOM:BR144</strain>
    </source>
</reference>
<evidence type="ECO:0000256" key="1">
    <source>
        <dbReference type="ARBA" id="ARBA00022676"/>
    </source>
</evidence>
<dbReference type="OMA" id="HLDDNQP"/>
<accession>K3X9J2</accession>
<sequence length="549" mass="61762">MAVGFFALLVLAMYLVNMVTLRQIDSISNPSDTQLNARFKHAGVRGSTPPPVAAAEPSDKPQEDDTSSKYSASLPPLIVNFGAINGDENARDALEVTAKVTNCQRVRDYGLIDELKTSATAFCSDDTANEEDPKSRYTFYSVPDAGIHGTHFQNLRLDLRKARVYKPIHSMAQDGGNHDPRFRYQSIAPLCSCATAQDDEHGSPRVWNSLMAIDPEKRYTVCKSTGFNESFPDGVVTTFSGTNVVLMARKDDHNPFFQVSATLNAWIMLQVLKWGDHSTQLVYLDKGYESPVDALQKAMLSPDHPVIPGRDIYRHVVHFDSVLLAPYEFSGPMMQHLDNTEPCHHSALIADFRALALSKLNVPTQKADPKTCTITVISRRNYGGRVVQRRWRNENEVLETLRSDYGPSNSIADEKNATTPLYKYGTCRFQSIDFVDLPIEQQMQIMIESDVVISMHGAGLVNVLWTRPETLVIEIFPMLKRRYGYRNLCQFIGCNWKEFRGGKDIRLGRSREPNANDKTIPYNEWKAFFDPLLRAAVRDLEGRVDAART</sequence>
<dbReference type="Proteomes" id="UP000019132">
    <property type="component" value="Unassembled WGS sequence"/>
</dbReference>
<dbReference type="InterPro" id="IPR007657">
    <property type="entry name" value="Glycosyltransferase_61"/>
</dbReference>
<feature type="domain" description="Glycosyltransferase 61 catalytic" evidence="6">
    <location>
        <begin position="339"/>
        <end position="473"/>
    </location>
</feature>
<feature type="region of interest" description="Disordered" evidence="4">
    <location>
        <begin position="42"/>
        <end position="72"/>
    </location>
</feature>
<keyword evidence="1" id="KW-0328">Glycosyltransferase</keyword>
<evidence type="ECO:0000313" key="8">
    <source>
        <dbReference type="Proteomes" id="UP000019132"/>
    </source>
</evidence>
<proteinExistence type="predicted"/>
<dbReference type="VEuPathDB" id="FungiDB:PYU1_G013862"/>